<sequence length="67" mass="7408">MSLQIHGLVVGPSDTPYEGGFFHFLVRCPPDYPIAPPRVRLLTTDGGRVRFHPHLHANGRVCLSMLG</sequence>
<dbReference type="PROSITE" id="PS00183">
    <property type="entry name" value="UBC_1"/>
    <property type="match status" value="1"/>
</dbReference>
<evidence type="ECO:0000256" key="7">
    <source>
        <dbReference type="ARBA" id="ARBA00022741"/>
    </source>
</evidence>
<keyword evidence="19" id="KW-1185">Reference proteome</keyword>
<gene>
    <name evidence="18" type="ORF">HPB48_007757</name>
</gene>
<keyword evidence="8 16" id="KW-0833">Ubl conjugation pathway</keyword>
<dbReference type="AlphaFoldDB" id="A0A9J6G0B8"/>
<evidence type="ECO:0000313" key="18">
    <source>
        <dbReference type="EMBL" id="KAH9368113.1"/>
    </source>
</evidence>
<dbReference type="GO" id="GO:0005634">
    <property type="term" value="C:nucleus"/>
    <property type="evidence" value="ECO:0007669"/>
    <property type="project" value="UniProtKB-SubCell"/>
</dbReference>
<comment type="subcellular location">
    <subcellularLocation>
        <location evidence="2">Cytoplasm</location>
    </subcellularLocation>
    <subcellularLocation>
        <location evidence="1">Nucleus</location>
    </subcellularLocation>
</comment>
<dbReference type="SUPFAM" id="SSF54495">
    <property type="entry name" value="UBC-like"/>
    <property type="match status" value="1"/>
</dbReference>
<evidence type="ECO:0000256" key="13">
    <source>
        <dbReference type="ARBA" id="ARBA00042316"/>
    </source>
</evidence>
<dbReference type="InterPro" id="IPR023313">
    <property type="entry name" value="UBQ-conjugating_AS"/>
</dbReference>
<comment type="caution">
    <text evidence="18">The sequence shown here is derived from an EMBL/GenBank/DDBJ whole genome shotgun (WGS) entry which is preliminary data.</text>
</comment>
<dbReference type="EMBL" id="JABSTR010000004">
    <property type="protein sequence ID" value="KAH9368113.1"/>
    <property type="molecule type" value="Genomic_DNA"/>
</dbReference>
<evidence type="ECO:0000256" key="9">
    <source>
        <dbReference type="ARBA" id="ARBA00022840"/>
    </source>
</evidence>
<dbReference type="GO" id="GO:0006915">
    <property type="term" value="P:apoptotic process"/>
    <property type="evidence" value="ECO:0007669"/>
    <property type="project" value="UniProtKB-KW"/>
</dbReference>
<evidence type="ECO:0000256" key="4">
    <source>
        <dbReference type="ARBA" id="ARBA00022490"/>
    </source>
</evidence>
<dbReference type="GO" id="GO:0005524">
    <property type="term" value="F:ATP binding"/>
    <property type="evidence" value="ECO:0007669"/>
    <property type="project" value="UniProtKB-UniRule"/>
</dbReference>
<evidence type="ECO:0000256" key="16">
    <source>
        <dbReference type="RuleBase" id="RU362109"/>
    </source>
</evidence>
<comment type="similarity">
    <text evidence="16">Belongs to the ubiquitin-conjugating enzyme family.</text>
</comment>
<evidence type="ECO:0000256" key="1">
    <source>
        <dbReference type="ARBA" id="ARBA00004123"/>
    </source>
</evidence>
<keyword evidence="7 16" id="KW-0547">Nucleotide-binding</keyword>
<keyword evidence="6" id="KW-0053">Apoptosis</keyword>
<evidence type="ECO:0000256" key="11">
    <source>
        <dbReference type="ARBA" id="ARBA00039894"/>
    </source>
</evidence>
<evidence type="ECO:0000256" key="5">
    <source>
        <dbReference type="ARBA" id="ARBA00022679"/>
    </source>
</evidence>
<dbReference type="GO" id="GO:0043066">
    <property type="term" value="P:negative regulation of apoptotic process"/>
    <property type="evidence" value="ECO:0007669"/>
    <property type="project" value="TreeGrafter"/>
</dbReference>
<evidence type="ECO:0000256" key="3">
    <source>
        <dbReference type="ARBA" id="ARBA00012486"/>
    </source>
</evidence>
<dbReference type="InterPro" id="IPR016135">
    <property type="entry name" value="UBQ-conjugating_enzyme/RWD"/>
</dbReference>
<evidence type="ECO:0000256" key="8">
    <source>
        <dbReference type="ARBA" id="ARBA00022786"/>
    </source>
</evidence>
<proteinExistence type="inferred from homology"/>
<evidence type="ECO:0000256" key="6">
    <source>
        <dbReference type="ARBA" id="ARBA00022703"/>
    </source>
</evidence>
<dbReference type="GO" id="GO:0004869">
    <property type="term" value="F:cysteine-type endopeptidase inhibitor activity"/>
    <property type="evidence" value="ECO:0007669"/>
    <property type="project" value="TreeGrafter"/>
</dbReference>
<evidence type="ECO:0000256" key="2">
    <source>
        <dbReference type="ARBA" id="ARBA00004496"/>
    </source>
</evidence>
<evidence type="ECO:0000313" key="19">
    <source>
        <dbReference type="Proteomes" id="UP000821853"/>
    </source>
</evidence>
<keyword evidence="9 16" id="KW-0067">ATP-binding</keyword>
<evidence type="ECO:0000256" key="14">
    <source>
        <dbReference type="ARBA" id="ARBA00042401"/>
    </source>
</evidence>
<keyword evidence="5" id="KW-0808">Transferase</keyword>
<dbReference type="OrthoDB" id="6508827at2759"/>
<dbReference type="EC" id="2.3.2.23" evidence="3"/>
<dbReference type="PROSITE" id="PS50127">
    <property type="entry name" value="UBC_2"/>
    <property type="match status" value="1"/>
</dbReference>
<dbReference type="PANTHER" id="PTHR46116:SF26">
    <property type="entry name" value="UBIQUITIN-CONJUGATING ENZYME E2 Z"/>
    <property type="match status" value="1"/>
</dbReference>
<dbReference type="Pfam" id="PF00179">
    <property type="entry name" value="UQ_con"/>
    <property type="match status" value="1"/>
</dbReference>
<protein>
    <recommendedName>
        <fullName evidence="11">Ubiquitin-conjugating enzyme E2 Z</fullName>
        <ecNumber evidence="3">2.3.2.23</ecNumber>
    </recommendedName>
    <alternativeName>
        <fullName evidence="12">E2 ubiquitin-conjugating enzyme Z</fullName>
    </alternativeName>
    <alternativeName>
        <fullName evidence="14">Ubiquitin carrier protein Z</fullName>
    </alternativeName>
    <alternativeName>
        <fullName evidence="13">Ubiquitin-protein ligase Z</fullName>
    </alternativeName>
</protein>
<dbReference type="VEuPathDB" id="VectorBase:HLOH_049287"/>
<evidence type="ECO:0000256" key="15">
    <source>
        <dbReference type="PROSITE-ProRule" id="PRU10133"/>
    </source>
</evidence>
<dbReference type="GO" id="GO:0061631">
    <property type="term" value="F:ubiquitin conjugating enzyme activity"/>
    <property type="evidence" value="ECO:0007669"/>
    <property type="project" value="UniProtKB-EC"/>
</dbReference>
<dbReference type="Proteomes" id="UP000821853">
    <property type="component" value="Chromosome 2"/>
</dbReference>
<dbReference type="InterPro" id="IPR000608">
    <property type="entry name" value="UBC"/>
</dbReference>
<dbReference type="PANTHER" id="PTHR46116">
    <property type="entry name" value="(E3-INDEPENDENT) E2 UBIQUITIN-CONJUGATING ENZYME"/>
    <property type="match status" value="1"/>
</dbReference>
<reference evidence="18 19" key="1">
    <citation type="journal article" date="2020" name="Cell">
        <title>Large-Scale Comparative Analyses of Tick Genomes Elucidate Their Genetic Diversity and Vector Capacities.</title>
        <authorList>
            <consortium name="Tick Genome and Microbiome Consortium (TIGMIC)"/>
            <person name="Jia N."/>
            <person name="Wang J."/>
            <person name="Shi W."/>
            <person name="Du L."/>
            <person name="Sun Y."/>
            <person name="Zhan W."/>
            <person name="Jiang J.F."/>
            <person name="Wang Q."/>
            <person name="Zhang B."/>
            <person name="Ji P."/>
            <person name="Bell-Sakyi L."/>
            <person name="Cui X.M."/>
            <person name="Yuan T.T."/>
            <person name="Jiang B.G."/>
            <person name="Yang W.F."/>
            <person name="Lam T.T."/>
            <person name="Chang Q.C."/>
            <person name="Ding S.J."/>
            <person name="Wang X.J."/>
            <person name="Zhu J.G."/>
            <person name="Ruan X.D."/>
            <person name="Zhao L."/>
            <person name="Wei J.T."/>
            <person name="Ye R.Z."/>
            <person name="Que T.C."/>
            <person name="Du C.H."/>
            <person name="Zhou Y.H."/>
            <person name="Cheng J.X."/>
            <person name="Dai P.F."/>
            <person name="Guo W.B."/>
            <person name="Han X.H."/>
            <person name="Huang E.J."/>
            <person name="Li L.F."/>
            <person name="Wei W."/>
            <person name="Gao Y.C."/>
            <person name="Liu J.Z."/>
            <person name="Shao H.Z."/>
            <person name="Wang X."/>
            <person name="Wang C.C."/>
            <person name="Yang T.C."/>
            <person name="Huo Q.B."/>
            <person name="Li W."/>
            <person name="Chen H.Y."/>
            <person name="Chen S.E."/>
            <person name="Zhou L.G."/>
            <person name="Ni X.B."/>
            <person name="Tian J.H."/>
            <person name="Sheng Y."/>
            <person name="Liu T."/>
            <person name="Pan Y.S."/>
            <person name="Xia L.Y."/>
            <person name="Li J."/>
            <person name="Zhao F."/>
            <person name="Cao W.C."/>
        </authorList>
    </citation>
    <scope>NUCLEOTIDE SEQUENCE [LARGE SCALE GENOMIC DNA]</scope>
    <source>
        <strain evidence="18">HaeL-2018</strain>
    </source>
</reference>
<dbReference type="GO" id="GO:0005737">
    <property type="term" value="C:cytoplasm"/>
    <property type="evidence" value="ECO:0007669"/>
    <property type="project" value="UniProtKB-SubCell"/>
</dbReference>
<organism evidence="18 19">
    <name type="scientific">Haemaphysalis longicornis</name>
    <name type="common">Bush tick</name>
    <dbReference type="NCBI Taxonomy" id="44386"/>
    <lineage>
        <taxon>Eukaryota</taxon>
        <taxon>Metazoa</taxon>
        <taxon>Ecdysozoa</taxon>
        <taxon>Arthropoda</taxon>
        <taxon>Chelicerata</taxon>
        <taxon>Arachnida</taxon>
        <taxon>Acari</taxon>
        <taxon>Parasitiformes</taxon>
        <taxon>Ixodida</taxon>
        <taxon>Ixodoidea</taxon>
        <taxon>Ixodidae</taxon>
        <taxon>Haemaphysalinae</taxon>
        <taxon>Haemaphysalis</taxon>
    </lineage>
</organism>
<evidence type="ECO:0000256" key="12">
    <source>
        <dbReference type="ARBA" id="ARBA00041798"/>
    </source>
</evidence>
<evidence type="ECO:0000256" key="10">
    <source>
        <dbReference type="ARBA" id="ARBA00023242"/>
    </source>
</evidence>
<name>A0A9J6G0B8_HAELO</name>
<dbReference type="OMA" id="HANGRVC"/>
<dbReference type="Gene3D" id="3.10.110.10">
    <property type="entry name" value="Ubiquitin Conjugating Enzyme"/>
    <property type="match status" value="1"/>
</dbReference>
<evidence type="ECO:0000259" key="17">
    <source>
        <dbReference type="PROSITE" id="PS50127"/>
    </source>
</evidence>
<keyword evidence="10" id="KW-0539">Nucleus</keyword>
<accession>A0A9J6G0B8</accession>
<feature type="domain" description="UBC core" evidence="17">
    <location>
        <begin position="1"/>
        <end position="67"/>
    </location>
</feature>
<keyword evidence="4" id="KW-0963">Cytoplasm</keyword>
<feature type="active site" description="Glycyl thioester intermediate" evidence="15">
    <location>
        <position position="62"/>
    </location>
</feature>